<feature type="signal peptide" evidence="1">
    <location>
        <begin position="1"/>
        <end position="19"/>
    </location>
</feature>
<dbReference type="RefSeq" id="WP_184217807.1">
    <property type="nucleotide sequence ID" value="NZ_JACHIP010000004.1"/>
</dbReference>
<dbReference type="Pfam" id="PF17678">
    <property type="entry name" value="Glyco_hydro_92N"/>
    <property type="match status" value="1"/>
</dbReference>
<dbReference type="AlphaFoldDB" id="A0A7W7ZEE8"/>
<name>A0A7W7ZEE8_9BACT</name>
<dbReference type="Gene3D" id="3.30.2080.10">
    <property type="entry name" value="GH92 mannosidase domain"/>
    <property type="match status" value="1"/>
</dbReference>
<reference evidence="4 5" key="1">
    <citation type="submission" date="2020-08" db="EMBL/GenBank/DDBJ databases">
        <title>Genomic Encyclopedia of Type Strains, Phase IV (KMG-V): Genome sequencing to study the core and pangenomes of soil and plant-associated prokaryotes.</title>
        <authorList>
            <person name="Whitman W."/>
        </authorList>
    </citation>
    <scope>NUCLEOTIDE SEQUENCE [LARGE SCALE GENOMIC DNA]</scope>
    <source>
        <strain evidence="4 5">M8UP14</strain>
    </source>
</reference>
<comment type="caution">
    <text evidence="4">The sequence shown here is derived from an EMBL/GenBank/DDBJ whole genome shotgun (WGS) entry which is preliminary data.</text>
</comment>
<dbReference type="InterPro" id="IPR008928">
    <property type="entry name" value="6-hairpin_glycosidase_sf"/>
</dbReference>
<keyword evidence="1" id="KW-0732">Signal</keyword>
<dbReference type="PANTHER" id="PTHR12143">
    <property type="entry name" value="PEPTIDE N-GLYCANASE PNGASE -RELATED"/>
    <property type="match status" value="1"/>
</dbReference>
<dbReference type="Gene3D" id="2.70.98.10">
    <property type="match status" value="1"/>
</dbReference>
<dbReference type="Pfam" id="PF07971">
    <property type="entry name" value="Glyco_hydro_92"/>
    <property type="match status" value="1"/>
</dbReference>
<dbReference type="FunFam" id="3.30.2080.10:FF:000001">
    <property type="entry name" value="Alpha-1,2-mannosidase subfamily"/>
    <property type="match status" value="1"/>
</dbReference>
<feature type="domain" description="Glycosyl hydrolase family 92" evidence="2">
    <location>
        <begin position="306"/>
        <end position="770"/>
    </location>
</feature>
<evidence type="ECO:0000259" key="3">
    <source>
        <dbReference type="Pfam" id="PF17678"/>
    </source>
</evidence>
<gene>
    <name evidence="4" type="ORF">HDF16_002981</name>
</gene>
<evidence type="ECO:0000313" key="4">
    <source>
        <dbReference type="EMBL" id="MBB5058267.1"/>
    </source>
</evidence>
<dbReference type="GO" id="GO:0030246">
    <property type="term" value="F:carbohydrate binding"/>
    <property type="evidence" value="ECO:0007669"/>
    <property type="project" value="InterPro"/>
</dbReference>
<evidence type="ECO:0000313" key="5">
    <source>
        <dbReference type="Proteomes" id="UP000540989"/>
    </source>
</evidence>
<dbReference type="GO" id="GO:0005829">
    <property type="term" value="C:cytosol"/>
    <property type="evidence" value="ECO:0007669"/>
    <property type="project" value="TreeGrafter"/>
</dbReference>
<accession>A0A7W7ZEE8</accession>
<dbReference type="Gene3D" id="1.20.1610.10">
    <property type="entry name" value="alpha-1,2-mannosidases domains"/>
    <property type="match status" value="1"/>
</dbReference>
<dbReference type="Proteomes" id="UP000540989">
    <property type="component" value="Unassembled WGS sequence"/>
</dbReference>
<proteinExistence type="predicted"/>
<dbReference type="EMBL" id="JACHIP010000004">
    <property type="protein sequence ID" value="MBB5058267.1"/>
    <property type="molecule type" value="Genomic_DNA"/>
</dbReference>
<dbReference type="InterPro" id="IPR050883">
    <property type="entry name" value="PNGase"/>
</dbReference>
<evidence type="ECO:0000256" key="1">
    <source>
        <dbReference type="SAM" id="SignalP"/>
    </source>
</evidence>
<dbReference type="GO" id="GO:0005975">
    <property type="term" value="P:carbohydrate metabolic process"/>
    <property type="evidence" value="ECO:0007669"/>
    <property type="project" value="InterPro"/>
</dbReference>
<dbReference type="InterPro" id="IPR041371">
    <property type="entry name" value="GH92_N"/>
</dbReference>
<evidence type="ECO:0000259" key="2">
    <source>
        <dbReference type="Pfam" id="PF07971"/>
    </source>
</evidence>
<dbReference type="PANTHER" id="PTHR12143:SF39">
    <property type="entry name" value="SECRETED PROTEIN"/>
    <property type="match status" value="1"/>
</dbReference>
<feature type="domain" description="Glycosyl hydrolase family 92 N-terminal" evidence="3">
    <location>
        <begin position="47"/>
        <end position="299"/>
    </location>
</feature>
<dbReference type="InterPro" id="IPR014718">
    <property type="entry name" value="GH-type_carb-bd"/>
</dbReference>
<dbReference type="Gene3D" id="1.20.1050.60">
    <property type="entry name" value="alpha-1,2-mannosidase"/>
    <property type="match status" value="1"/>
</dbReference>
<dbReference type="FunFam" id="1.20.1050.60:FF:000001">
    <property type="entry name" value="Putative alpha-1,2-mannosidase"/>
    <property type="match status" value="1"/>
</dbReference>
<sequence>MKILQSSTVLVCTRRLCLAAILLELAWCPQFVSSQTATVPQDRLAEVNPFIGTGPEGHTFPGATLPFGMVQLSPDTQIRAFKQSYKWASGYRYEDSTILGFSHTHFSGSGHSDLGDFLVQPISGEVRLEPGDVEKPLSGYGSRFSHKQEHAEPGYYSVDLQDYGVHAELTATARVGVHRYSFPSGKPEHLLMDLRSSIYNYAGKVLWSRLRIREDGTVTGMRETRGWAPGRQLYFAMRFSQPLMRHSLYDREPLAVEYKGFKTPGTTPEDTQAMEGRGLVAVFDFTPTSSPLIVKVALSSVSEEGAVANMDAEVPGFDFDAVHAAAKSTWALKLGVLDISAGEDVRKNLYTALYHAMMSPNLSMDVDGSYRGPDNQVHRAKGFHFVSNLSLWDTYRAEQPLMTLLEPQERTSDLVNSMLASQNYSPFGILPIWQEQGIETWCMIGYHAVPEIADAYMKGIRGFDADLALKAMVTSATYAPYGSLGDYMKLGYVPVDHDDEAASKTMEYAFDDWTISRMASATKNKEVAAEFGHRAANWRNNFNVKDGFVEPRLANGEYRVPFDPAKAGAGSGFTEGNAWQYSWYQPQDVQGLINLLGGKQKLVSKLDAMFDAKIDTKDYAAVEDISGMIGQYIHGNEPSHHLAYLYDYAGEPLRTQERLRNIVQTQYRPAPDGLVGNDDLGQMSAWLIFTSLGFYPVAPGSNEYVIGRPFVDEATMHLPNGKSFHVVATGMSDQNAYVTSLTLNGKPLTRMYLRHEELMAGGELRFVMGPKAEAKWSREHLELPFSISKQ</sequence>
<dbReference type="SUPFAM" id="SSF48208">
    <property type="entry name" value="Six-hairpin glycosidases"/>
    <property type="match status" value="1"/>
</dbReference>
<organism evidence="4 5">
    <name type="scientific">Granulicella aggregans</name>
    <dbReference type="NCBI Taxonomy" id="474949"/>
    <lineage>
        <taxon>Bacteria</taxon>
        <taxon>Pseudomonadati</taxon>
        <taxon>Acidobacteriota</taxon>
        <taxon>Terriglobia</taxon>
        <taxon>Terriglobales</taxon>
        <taxon>Acidobacteriaceae</taxon>
        <taxon>Granulicella</taxon>
    </lineage>
</organism>
<dbReference type="GO" id="GO:0006516">
    <property type="term" value="P:glycoprotein catabolic process"/>
    <property type="evidence" value="ECO:0007669"/>
    <property type="project" value="TreeGrafter"/>
</dbReference>
<keyword evidence="5" id="KW-1185">Reference proteome</keyword>
<dbReference type="InterPro" id="IPR005887">
    <property type="entry name" value="GH92_a_mannosidase_put"/>
</dbReference>
<dbReference type="GO" id="GO:0000224">
    <property type="term" value="F:peptide-N4-(N-acetyl-beta-glucosaminyl)asparagine amidase activity"/>
    <property type="evidence" value="ECO:0007669"/>
    <property type="project" value="TreeGrafter"/>
</dbReference>
<feature type="chain" id="PRO_5031506264" evidence="1">
    <location>
        <begin position="20"/>
        <end position="790"/>
    </location>
</feature>
<dbReference type="InterPro" id="IPR012939">
    <property type="entry name" value="Glyco_hydro_92"/>
</dbReference>
<protein>
    <submittedName>
        <fullName evidence="4">Putative alpha-1,2-mannosidase</fullName>
    </submittedName>
</protein>
<dbReference type="NCBIfam" id="TIGR01180">
    <property type="entry name" value="aman2_put"/>
    <property type="match status" value="1"/>
</dbReference>